<dbReference type="Gene3D" id="1.20.5.170">
    <property type="match status" value="1"/>
</dbReference>
<evidence type="ECO:0000256" key="7">
    <source>
        <dbReference type="ARBA" id="ARBA00023034"/>
    </source>
</evidence>
<comment type="caution">
    <text evidence="12">The sequence shown here is derived from an EMBL/GenBank/DDBJ whole genome shotgun (WGS) entry which is preliminary data.</text>
</comment>
<dbReference type="EMBL" id="KZ308326">
    <property type="protein sequence ID" value="KAG8227532.1"/>
    <property type="molecule type" value="Genomic_DNA"/>
</dbReference>
<evidence type="ECO:0000313" key="13">
    <source>
        <dbReference type="Proteomes" id="UP000792457"/>
    </source>
</evidence>
<evidence type="ECO:0000256" key="11">
    <source>
        <dbReference type="SAM" id="MobiDB-lite"/>
    </source>
</evidence>
<reference evidence="12" key="2">
    <citation type="submission" date="2017-10" db="EMBL/GenBank/DDBJ databases">
        <title>Ladona fulva Genome sequencing and assembly.</title>
        <authorList>
            <person name="Murali S."/>
            <person name="Richards S."/>
            <person name="Bandaranaike D."/>
            <person name="Bellair M."/>
            <person name="Blankenburg K."/>
            <person name="Chao H."/>
            <person name="Dinh H."/>
            <person name="Doddapaneni H."/>
            <person name="Dugan-Rocha S."/>
            <person name="Elkadiri S."/>
            <person name="Gnanaolivu R."/>
            <person name="Hernandez B."/>
            <person name="Skinner E."/>
            <person name="Javaid M."/>
            <person name="Lee S."/>
            <person name="Li M."/>
            <person name="Ming W."/>
            <person name="Munidasa M."/>
            <person name="Muniz J."/>
            <person name="Nguyen L."/>
            <person name="Hughes D."/>
            <person name="Osuji N."/>
            <person name="Pu L.-L."/>
            <person name="Puazo M."/>
            <person name="Qu C."/>
            <person name="Quiroz J."/>
            <person name="Raj R."/>
            <person name="Weissenberger G."/>
            <person name="Xin Y."/>
            <person name="Zou X."/>
            <person name="Han Y."/>
            <person name="Worley K."/>
            <person name="Muzny D."/>
            <person name="Gibbs R."/>
        </authorList>
    </citation>
    <scope>NUCLEOTIDE SEQUENCE</scope>
    <source>
        <strain evidence="12">Sampled in the wild</strain>
    </source>
</reference>
<comment type="function">
    <text evidence="1">Positive regulator of amino acid starvation-induced autophagy.</text>
</comment>
<feature type="coiled-coil region" evidence="10">
    <location>
        <begin position="98"/>
        <end position="132"/>
    </location>
</feature>
<evidence type="ECO:0000256" key="1">
    <source>
        <dbReference type="ARBA" id="ARBA00002743"/>
    </source>
</evidence>
<feature type="region of interest" description="Disordered" evidence="11">
    <location>
        <begin position="36"/>
        <end position="97"/>
    </location>
</feature>
<dbReference type="PANTHER" id="PTHR21614">
    <property type="entry name" value="SHORT COILED COIL PROTEIN"/>
    <property type="match status" value="1"/>
</dbReference>
<comment type="similarity">
    <text evidence="5">Belongs to the SCOC family.</text>
</comment>
<keyword evidence="13" id="KW-1185">Reference proteome</keyword>
<sequence length="161" mass="17415">MIRKINKTESNMSVAKIQEEINNIPLADDDPQVIISEGEGDGCEESVSSQPVGVGGNGSMIGHGRSMDSIPSTFTNGSSSPGPHSLDPDISPDEQEEKARLISQVLELQNTLDDLSQRVDSVKEENLKLRSENQVLGQYIENLMSASSVFQSTSPRASKKK</sequence>
<reference evidence="12" key="1">
    <citation type="submission" date="2013-04" db="EMBL/GenBank/DDBJ databases">
        <authorList>
            <person name="Qu J."/>
            <person name="Murali S.C."/>
            <person name="Bandaranaike D."/>
            <person name="Bellair M."/>
            <person name="Blankenburg K."/>
            <person name="Chao H."/>
            <person name="Dinh H."/>
            <person name="Doddapaneni H."/>
            <person name="Downs B."/>
            <person name="Dugan-Rocha S."/>
            <person name="Elkadiri S."/>
            <person name="Gnanaolivu R.D."/>
            <person name="Hernandez B."/>
            <person name="Javaid M."/>
            <person name="Jayaseelan J.C."/>
            <person name="Lee S."/>
            <person name="Li M."/>
            <person name="Ming W."/>
            <person name="Munidasa M."/>
            <person name="Muniz J."/>
            <person name="Nguyen L."/>
            <person name="Ongeri F."/>
            <person name="Osuji N."/>
            <person name="Pu L.-L."/>
            <person name="Puazo M."/>
            <person name="Qu C."/>
            <person name="Quiroz J."/>
            <person name="Raj R."/>
            <person name="Weissenberger G."/>
            <person name="Xin Y."/>
            <person name="Zou X."/>
            <person name="Han Y."/>
            <person name="Richards S."/>
            <person name="Worley K."/>
            <person name="Muzny D."/>
            <person name="Gibbs R."/>
        </authorList>
    </citation>
    <scope>NUCLEOTIDE SEQUENCE</scope>
    <source>
        <strain evidence="12">Sampled in the wild</strain>
    </source>
</reference>
<dbReference type="FunFam" id="1.20.5.170:FF:000038">
    <property type="entry name" value="Short coiled-coil protein a"/>
    <property type="match status" value="1"/>
</dbReference>
<feature type="compositionally biased region" description="Polar residues" evidence="11">
    <location>
        <begin position="69"/>
        <end position="82"/>
    </location>
</feature>
<evidence type="ECO:0000256" key="8">
    <source>
        <dbReference type="ARBA" id="ARBA00023054"/>
    </source>
</evidence>
<dbReference type="Proteomes" id="UP000792457">
    <property type="component" value="Unassembled WGS sequence"/>
</dbReference>
<dbReference type="OrthoDB" id="2163284at2759"/>
<organism evidence="12 13">
    <name type="scientific">Ladona fulva</name>
    <name type="common">Scarce chaser dragonfly</name>
    <name type="synonym">Libellula fulva</name>
    <dbReference type="NCBI Taxonomy" id="123851"/>
    <lineage>
        <taxon>Eukaryota</taxon>
        <taxon>Metazoa</taxon>
        <taxon>Ecdysozoa</taxon>
        <taxon>Arthropoda</taxon>
        <taxon>Hexapoda</taxon>
        <taxon>Insecta</taxon>
        <taxon>Pterygota</taxon>
        <taxon>Palaeoptera</taxon>
        <taxon>Odonata</taxon>
        <taxon>Epiprocta</taxon>
        <taxon>Anisoptera</taxon>
        <taxon>Libelluloidea</taxon>
        <taxon>Libellulidae</taxon>
        <taxon>Ladona</taxon>
    </lineage>
</organism>
<dbReference type="GO" id="GO:0005829">
    <property type="term" value="C:cytosol"/>
    <property type="evidence" value="ECO:0007669"/>
    <property type="project" value="UniProtKB-SubCell"/>
</dbReference>
<evidence type="ECO:0000313" key="12">
    <source>
        <dbReference type="EMBL" id="KAG8227532.1"/>
    </source>
</evidence>
<protein>
    <recommendedName>
        <fullName evidence="14">Short coiled-coil protein</fullName>
    </recommendedName>
</protein>
<comment type="subcellular location">
    <subcellularLocation>
        <location evidence="3">Cytoplasm</location>
        <location evidence="3">Cytosol</location>
    </subcellularLocation>
    <subcellularLocation>
        <location evidence="2">Golgi apparatus membrane</location>
        <topology evidence="2">Peripheral membrane protein</topology>
        <orientation evidence="2">Cytoplasmic side</orientation>
    </subcellularLocation>
    <subcellularLocation>
        <location evidence="4">Golgi apparatus</location>
        <location evidence="4">trans-Golgi network</location>
    </subcellularLocation>
</comment>
<dbReference type="InterPro" id="IPR019357">
    <property type="entry name" value="SCOC"/>
</dbReference>
<evidence type="ECO:0000256" key="5">
    <source>
        <dbReference type="ARBA" id="ARBA00010880"/>
    </source>
</evidence>
<gene>
    <name evidence="12" type="ORF">J437_LFUL008404</name>
</gene>
<evidence type="ECO:0000256" key="3">
    <source>
        <dbReference type="ARBA" id="ARBA00004514"/>
    </source>
</evidence>
<evidence type="ECO:0000256" key="4">
    <source>
        <dbReference type="ARBA" id="ARBA00004601"/>
    </source>
</evidence>
<evidence type="ECO:0000256" key="6">
    <source>
        <dbReference type="ARBA" id="ARBA00022490"/>
    </source>
</evidence>
<proteinExistence type="inferred from homology"/>
<evidence type="ECO:0000256" key="2">
    <source>
        <dbReference type="ARBA" id="ARBA00004255"/>
    </source>
</evidence>
<accession>A0A8K0K4H8</accession>
<evidence type="ECO:0000256" key="9">
    <source>
        <dbReference type="ARBA" id="ARBA00023136"/>
    </source>
</evidence>
<name>A0A8K0K4H8_LADFU</name>
<dbReference type="Pfam" id="PF10224">
    <property type="entry name" value="DUF2205"/>
    <property type="match status" value="1"/>
</dbReference>
<dbReference type="GO" id="GO:0005802">
    <property type="term" value="C:trans-Golgi network"/>
    <property type="evidence" value="ECO:0007669"/>
    <property type="project" value="TreeGrafter"/>
</dbReference>
<evidence type="ECO:0000256" key="10">
    <source>
        <dbReference type="SAM" id="Coils"/>
    </source>
</evidence>
<keyword evidence="8 10" id="KW-0175">Coiled coil</keyword>
<dbReference type="PANTHER" id="PTHR21614:SF0">
    <property type="entry name" value="GEO08385P1"/>
    <property type="match status" value="1"/>
</dbReference>
<keyword evidence="7" id="KW-0333">Golgi apparatus</keyword>
<dbReference type="GO" id="GO:0000139">
    <property type="term" value="C:Golgi membrane"/>
    <property type="evidence" value="ECO:0007669"/>
    <property type="project" value="UniProtKB-SubCell"/>
</dbReference>
<dbReference type="AlphaFoldDB" id="A0A8K0K4H8"/>
<keyword evidence="6" id="KW-0963">Cytoplasm</keyword>
<evidence type="ECO:0008006" key="14">
    <source>
        <dbReference type="Google" id="ProtNLM"/>
    </source>
</evidence>
<keyword evidence="9" id="KW-0472">Membrane</keyword>